<evidence type="ECO:0000256" key="4">
    <source>
        <dbReference type="ARBA" id="ARBA00023118"/>
    </source>
</evidence>
<dbReference type="RefSeq" id="WP_008504188.1">
    <property type="nucleotide sequence ID" value="NZ_CM001403.1"/>
</dbReference>
<dbReference type="InterPro" id="IPR006116">
    <property type="entry name" value="NT_2-5OAS_ClassI-CCAase"/>
</dbReference>
<evidence type="ECO:0000313" key="7">
    <source>
        <dbReference type="Proteomes" id="UP000002774"/>
    </source>
</evidence>
<reference evidence="6" key="1">
    <citation type="submission" date="2011-09" db="EMBL/GenBank/DDBJ databases">
        <title>The permanent draft genome of Mucilaginibacter paludis DSM 18603.</title>
        <authorList>
            <consortium name="US DOE Joint Genome Institute (JGI-PGF)"/>
            <person name="Lucas S."/>
            <person name="Han J."/>
            <person name="Lapidus A."/>
            <person name="Bruce D."/>
            <person name="Goodwin L."/>
            <person name="Pitluck S."/>
            <person name="Peters L."/>
            <person name="Kyrpides N."/>
            <person name="Mavromatis K."/>
            <person name="Ivanova N."/>
            <person name="Mikhailova N."/>
            <person name="Held B."/>
            <person name="Detter J.C."/>
            <person name="Tapia R."/>
            <person name="Han C."/>
            <person name="Land M."/>
            <person name="Hauser L."/>
            <person name="Markowitz V."/>
            <person name="Cheng J.-F."/>
            <person name="Hugenholtz P."/>
            <person name="Woyke T."/>
            <person name="Wu D."/>
            <person name="Tindall B."/>
            <person name="Brambilla E."/>
            <person name="Klenk H.-P."/>
            <person name="Eisen J.A."/>
        </authorList>
    </citation>
    <scope>NUCLEOTIDE SEQUENCE [LARGE SCALE GENOMIC DNA]</scope>
    <source>
        <strain evidence="6">DSM 18603</strain>
    </source>
</reference>
<keyword evidence="7" id="KW-1185">Reference proteome</keyword>
<dbReference type="GO" id="GO:0016779">
    <property type="term" value="F:nucleotidyltransferase activity"/>
    <property type="evidence" value="ECO:0007669"/>
    <property type="project" value="InterPro"/>
</dbReference>
<keyword evidence="4" id="KW-0051">Antiviral defense</keyword>
<evidence type="ECO:0000313" key="6">
    <source>
        <dbReference type="EMBL" id="EHQ24643.1"/>
    </source>
</evidence>
<evidence type="ECO:0000256" key="1">
    <source>
        <dbReference type="ARBA" id="ARBA00022679"/>
    </source>
</evidence>
<accession>H1XZ58</accession>
<sequence length="291" mass="33005">MSISENQLDTWSHQGSITNSANTANAIKDAINSYASFPTGVSFDVYLSGSYKNDTNIFGESDVDVVVELTSSFYSNLTDEQKSTFSLTGSSYRYDDFKKDVINCLEANFSKKHIEVGNKAIKVYPAHNGRLHADVLVCYSYRLYTDFTRITGYHQGVSFFRADNNAEVINFPKKHSEIDTIKHQNTNGYFKPTVRIFKNIKKTLVNDSVIEKKLAPSYFIECLLSNVPNDCYGTNYSQTVFKVLTYLQTNNWDNFRCVNGLTPLWGDTTETWELDSAKKFVSAVIAKWNKS</sequence>
<dbReference type="Pfam" id="PF26305">
    <property type="entry name" value="CD_NTase_C"/>
    <property type="match status" value="1"/>
</dbReference>
<dbReference type="SUPFAM" id="SSF81301">
    <property type="entry name" value="Nucleotidyltransferase"/>
    <property type="match status" value="1"/>
</dbReference>
<feature type="domain" description="cGAS/DncV-like nucleotidyltransferase C-terminal helical" evidence="5">
    <location>
        <begin position="181"/>
        <end position="289"/>
    </location>
</feature>
<evidence type="ECO:0000259" key="5">
    <source>
        <dbReference type="Pfam" id="PF26305"/>
    </source>
</evidence>
<organism evidence="6 7">
    <name type="scientific">Mucilaginibacter paludis DSM 18603</name>
    <dbReference type="NCBI Taxonomy" id="714943"/>
    <lineage>
        <taxon>Bacteria</taxon>
        <taxon>Pseudomonadati</taxon>
        <taxon>Bacteroidota</taxon>
        <taxon>Sphingobacteriia</taxon>
        <taxon>Sphingobacteriales</taxon>
        <taxon>Sphingobacteriaceae</taxon>
        <taxon>Mucilaginibacter</taxon>
    </lineage>
</organism>
<name>H1XZ58_9SPHI</name>
<dbReference type="AlphaFoldDB" id="H1XZ58"/>
<keyword evidence="3" id="KW-0547">Nucleotide-binding</keyword>
<dbReference type="STRING" id="714943.Mucpa_0449"/>
<evidence type="ECO:0000256" key="3">
    <source>
        <dbReference type="ARBA" id="ARBA00022741"/>
    </source>
</evidence>
<dbReference type="InterPro" id="IPR058909">
    <property type="entry name" value="CD_NTase_C"/>
</dbReference>
<dbReference type="GO" id="GO:0051607">
    <property type="term" value="P:defense response to virus"/>
    <property type="evidence" value="ECO:0007669"/>
    <property type="project" value="UniProtKB-KW"/>
</dbReference>
<dbReference type="OrthoDB" id="8264173at2"/>
<dbReference type="EMBL" id="CM001403">
    <property type="protein sequence ID" value="EHQ24643.1"/>
    <property type="molecule type" value="Genomic_DNA"/>
</dbReference>
<dbReference type="InterPro" id="IPR043519">
    <property type="entry name" value="NT_sf"/>
</dbReference>
<proteinExistence type="predicted"/>
<dbReference type="Proteomes" id="UP000002774">
    <property type="component" value="Chromosome"/>
</dbReference>
<dbReference type="CDD" id="cd05400">
    <property type="entry name" value="NT_2-5OAS_ClassI-CCAase"/>
    <property type="match status" value="1"/>
</dbReference>
<keyword evidence="2" id="KW-0548">Nucleotidyltransferase</keyword>
<evidence type="ECO:0000256" key="2">
    <source>
        <dbReference type="ARBA" id="ARBA00022695"/>
    </source>
</evidence>
<dbReference type="HOGENOM" id="CLU_080937_0_0_10"/>
<keyword evidence="1" id="KW-0808">Transferase</keyword>
<dbReference type="eggNOG" id="COG1746">
    <property type="taxonomic scope" value="Bacteria"/>
</dbReference>
<protein>
    <recommendedName>
        <fullName evidence="5">cGAS/DncV-like nucleotidyltransferase C-terminal helical domain-containing protein</fullName>
    </recommendedName>
</protein>
<gene>
    <name evidence="6" type="ORF">Mucpa_0449</name>
</gene>